<dbReference type="InterPro" id="IPR011701">
    <property type="entry name" value="MFS"/>
</dbReference>
<dbReference type="Proteomes" id="UP000738325">
    <property type="component" value="Unassembled WGS sequence"/>
</dbReference>
<dbReference type="OrthoDB" id="2985014at2759"/>
<feature type="transmembrane region" description="Helical" evidence="7">
    <location>
        <begin position="656"/>
        <end position="677"/>
    </location>
</feature>
<evidence type="ECO:0000256" key="2">
    <source>
        <dbReference type="ARBA" id="ARBA00022448"/>
    </source>
</evidence>
<dbReference type="PANTHER" id="PTHR43791:SF36">
    <property type="entry name" value="TRANSPORTER, PUTATIVE (AFU_ORTHOLOGUE AFUA_6G08340)-RELATED"/>
    <property type="match status" value="1"/>
</dbReference>
<dbReference type="InterPro" id="IPR036259">
    <property type="entry name" value="MFS_trans_sf"/>
</dbReference>
<feature type="transmembrane region" description="Helical" evidence="7">
    <location>
        <begin position="309"/>
        <end position="333"/>
    </location>
</feature>
<dbReference type="PROSITE" id="PS50850">
    <property type="entry name" value="MFS"/>
    <property type="match status" value="1"/>
</dbReference>
<dbReference type="InterPro" id="IPR020846">
    <property type="entry name" value="MFS_dom"/>
</dbReference>
<feature type="transmembrane region" description="Helical" evidence="7">
    <location>
        <begin position="533"/>
        <end position="557"/>
    </location>
</feature>
<organism evidence="9 10">
    <name type="scientific">Dissophora globulifera</name>
    <dbReference type="NCBI Taxonomy" id="979702"/>
    <lineage>
        <taxon>Eukaryota</taxon>
        <taxon>Fungi</taxon>
        <taxon>Fungi incertae sedis</taxon>
        <taxon>Mucoromycota</taxon>
        <taxon>Mortierellomycotina</taxon>
        <taxon>Mortierellomycetes</taxon>
        <taxon>Mortierellales</taxon>
        <taxon>Mortierellaceae</taxon>
        <taxon>Dissophora</taxon>
    </lineage>
</organism>
<evidence type="ECO:0000256" key="4">
    <source>
        <dbReference type="ARBA" id="ARBA00022989"/>
    </source>
</evidence>
<feature type="transmembrane region" description="Helical" evidence="7">
    <location>
        <begin position="625"/>
        <end position="644"/>
    </location>
</feature>
<evidence type="ECO:0000256" key="1">
    <source>
        <dbReference type="ARBA" id="ARBA00004141"/>
    </source>
</evidence>
<feature type="domain" description="Major facilitator superfamily (MFS) profile" evidence="8">
    <location>
        <begin position="218"/>
        <end position="681"/>
    </location>
</feature>
<comment type="caution">
    <text evidence="9">The sequence shown here is derived from an EMBL/GenBank/DDBJ whole genome shotgun (WGS) entry which is preliminary data.</text>
</comment>
<feature type="transmembrane region" description="Helical" evidence="7">
    <location>
        <begin position="377"/>
        <end position="399"/>
    </location>
</feature>
<dbReference type="PANTHER" id="PTHR43791">
    <property type="entry name" value="PERMEASE-RELATED"/>
    <property type="match status" value="1"/>
</dbReference>
<keyword evidence="4 7" id="KW-1133">Transmembrane helix</keyword>
<evidence type="ECO:0000256" key="7">
    <source>
        <dbReference type="SAM" id="Phobius"/>
    </source>
</evidence>
<sequence>MTSLSAILIPLPHPVYSANHSQSGSSLTLQPHNSVNNSVESDISGRESRNNSEIVHDEERQKGERSHRRHQSTPSLYGTVDPYMSDMTLPLTTTGTSTYSNCEPQYPGQMLLTPVDTRTSLHRHHYFANNRSSASIASSIGAKSKAPSAVGIDHALKLNFLSTLGPGIPVTPTASVFGDGLNGFITNNDPKTAGRGGGLFGYSPEEEKRLVRKIDWRIIPILGLFYGVSTLNRVNLLNARLFAFEHEVHVTQTQYIWVMAVFFVGFGLAEVPSNLALLYLTPKVWLPASMLIWGFITSMMAWAKSYHALLAARFLLGMAEAGLIPGVLIYISMFYKRSEQTFRMAILQAFSSAAGALGGLLSTGMGHIDGRLNLTGWQWIFIVEGLATVLLAIAAWFLLTSSPASAEWLNQRETSIAIYRIRNDTKIKVTRRISGKNIVAALKDRKVYLFMALNLCISITMVASTGVNSRAWMAIAKAVKDGDLSGIKSGDANQTVPGGLYDSVASHIVLHNDFMQGGFESLVAQEPTSDARLLAQLLSAPTYVMGAMSSFAIAILADRTQQRGMILMGLAVVMIVAYCIALFTLNAYVNYAGVLLLSMGQTPLTPIVTSWLTTNLGGYAKRATAVALFLLSSSIGGIIGTQIYKPYDAPRYTKGHLITISCMLIAILLAALQRFMLKRENYRRNYSVSFGVNPLKYLSKAELRDLNDKHPAFRYTL</sequence>
<dbReference type="FunFam" id="1.20.1250.20:FF:000018">
    <property type="entry name" value="MFS transporter permease"/>
    <property type="match status" value="1"/>
</dbReference>
<dbReference type="Pfam" id="PF07690">
    <property type="entry name" value="MFS_1"/>
    <property type="match status" value="1"/>
</dbReference>
<keyword evidence="10" id="KW-1185">Reference proteome</keyword>
<dbReference type="SUPFAM" id="SSF103473">
    <property type="entry name" value="MFS general substrate transporter"/>
    <property type="match status" value="2"/>
</dbReference>
<keyword evidence="2" id="KW-0813">Transport</keyword>
<protein>
    <recommendedName>
        <fullName evidence="8">Major facilitator superfamily (MFS) profile domain-containing protein</fullName>
    </recommendedName>
</protein>
<reference evidence="9" key="1">
    <citation type="journal article" date="2020" name="Fungal Divers.">
        <title>Resolving the Mortierellaceae phylogeny through synthesis of multi-gene phylogenetics and phylogenomics.</title>
        <authorList>
            <person name="Vandepol N."/>
            <person name="Liber J."/>
            <person name="Desiro A."/>
            <person name="Na H."/>
            <person name="Kennedy M."/>
            <person name="Barry K."/>
            <person name="Grigoriev I.V."/>
            <person name="Miller A.N."/>
            <person name="O'Donnell K."/>
            <person name="Stajich J.E."/>
            <person name="Bonito G."/>
        </authorList>
    </citation>
    <scope>NUCLEOTIDE SEQUENCE</scope>
    <source>
        <strain evidence="9">REB-010B</strain>
    </source>
</reference>
<feature type="compositionally biased region" description="Polar residues" evidence="6">
    <location>
        <begin position="19"/>
        <end position="41"/>
    </location>
</feature>
<feature type="transmembrane region" description="Helical" evidence="7">
    <location>
        <begin position="564"/>
        <end position="585"/>
    </location>
</feature>
<proteinExistence type="predicted"/>
<keyword evidence="5 7" id="KW-0472">Membrane</keyword>
<accession>A0A9P6RJC6</accession>
<dbReference type="Gene3D" id="1.20.1250.20">
    <property type="entry name" value="MFS general substrate transporter like domains"/>
    <property type="match status" value="2"/>
</dbReference>
<feature type="transmembrane region" description="Helical" evidence="7">
    <location>
        <begin position="591"/>
        <end position="613"/>
    </location>
</feature>
<evidence type="ECO:0000259" key="8">
    <source>
        <dbReference type="PROSITE" id="PS50850"/>
    </source>
</evidence>
<feature type="transmembrane region" description="Helical" evidence="7">
    <location>
        <begin position="345"/>
        <end position="365"/>
    </location>
</feature>
<evidence type="ECO:0000313" key="10">
    <source>
        <dbReference type="Proteomes" id="UP000738325"/>
    </source>
</evidence>
<comment type="subcellular location">
    <subcellularLocation>
        <location evidence="1">Membrane</location>
        <topology evidence="1">Multi-pass membrane protein</topology>
    </subcellularLocation>
</comment>
<feature type="transmembrane region" description="Helical" evidence="7">
    <location>
        <begin position="284"/>
        <end position="303"/>
    </location>
</feature>
<name>A0A9P6RJC6_9FUNG</name>
<keyword evidence="3 7" id="KW-0812">Transmembrane</keyword>
<evidence type="ECO:0000256" key="5">
    <source>
        <dbReference type="ARBA" id="ARBA00023136"/>
    </source>
</evidence>
<evidence type="ECO:0000313" key="9">
    <source>
        <dbReference type="EMBL" id="KAG0321589.1"/>
    </source>
</evidence>
<feature type="transmembrane region" description="Helical" evidence="7">
    <location>
        <begin position="255"/>
        <end position="277"/>
    </location>
</feature>
<evidence type="ECO:0000256" key="6">
    <source>
        <dbReference type="SAM" id="MobiDB-lite"/>
    </source>
</evidence>
<feature type="compositionally biased region" description="Basic and acidic residues" evidence="6">
    <location>
        <begin position="43"/>
        <end position="64"/>
    </location>
</feature>
<gene>
    <name evidence="9" type="ORF">BGZ99_003804</name>
</gene>
<feature type="region of interest" description="Disordered" evidence="6">
    <location>
        <begin position="19"/>
        <end position="81"/>
    </location>
</feature>
<dbReference type="AlphaFoldDB" id="A0A9P6RJC6"/>
<dbReference type="EMBL" id="JAAAIP010000238">
    <property type="protein sequence ID" value="KAG0321589.1"/>
    <property type="molecule type" value="Genomic_DNA"/>
</dbReference>
<dbReference type="GO" id="GO:0022857">
    <property type="term" value="F:transmembrane transporter activity"/>
    <property type="evidence" value="ECO:0007669"/>
    <property type="project" value="InterPro"/>
</dbReference>
<evidence type="ECO:0000256" key="3">
    <source>
        <dbReference type="ARBA" id="ARBA00022692"/>
    </source>
</evidence>
<dbReference type="GO" id="GO:0016020">
    <property type="term" value="C:membrane"/>
    <property type="evidence" value="ECO:0007669"/>
    <property type="project" value="UniProtKB-SubCell"/>
</dbReference>
<feature type="transmembrane region" description="Helical" evidence="7">
    <location>
        <begin position="447"/>
        <end position="467"/>
    </location>
</feature>